<proteinExistence type="predicted"/>
<accession>A0A839APF0</accession>
<dbReference type="AlphaFoldDB" id="A0A839APF0"/>
<comment type="caution">
    <text evidence="1">The sequence shown here is derived from an EMBL/GenBank/DDBJ whole genome shotgun (WGS) entry which is preliminary data.</text>
</comment>
<reference evidence="1 2" key="1">
    <citation type="submission" date="2020-07" db="EMBL/GenBank/DDBJ databases">
        <title>Bacterium isolated from marine sediment.</title>
        <authorList>
            <person name="Shang D."/>
            <person name="Du Z.-J."/>
        </authorList>
    </citation>
    <scope>NUCLEOTIDE SEQUENCE [LARGE SCALE GENOMIC DNA]</scope>
    <source>
        <strain evidence="1 2">S7007</strain>
    </source>
</reference>
<organism evidence="1 2">
    <name type="scientific">Tenacibaculum pelagium</name>
    <dbReference type="NCBI Taxonomy" id="2759527"/>
    <lineage>
        <taxon>Bacteria</taxon>
        <taxon>Pseudomonadati</taxon>
        <taxon>Bacteroidota</taxon>
        <taxon>Flavobacteriia</taxon>
        <taxon>Flavobacteriales</taxon>
        <taxon>Flavobacteriaceae</taxon>
        <taxon>Tenacibaculum</taxon>
    </lineage>
</organism>
<name>A0A839APF0_9FLAO</name>
<keyword evidence="2" id="KW-1185">Reference proteome</keyword>
<dbReference type="Proteomes" id="UP000563906">
    <property type="component" value="Unassembled WGS sequence"/>
</dbReference>
<protein>
    <recommendedName>
        <fullName evidence="3">Bacteriocin</fullName>
    </recommendedName>
</protein>
<evidence type="ECO:0000313" key="2">
    <source>
        <dbReference type="Proteomes" id="UP000563906"/>
    </source>
</evidence>
<dbReference type="RefSeq" id="WP_182124891.1">
    <property type="nucleotide sequence ID" value="NZ_JACGLS010000003.1"/>
</dbReference>
<evidence type="ECO:0000313" key="1">
    <source>
        <dbReference type="EMBL" id="MBA6156386.1"/>
    </source>
</evidence>
<sequence length="73" mass="7607">MKKTILNLGKNLNKSEQKNVFGGGFKNPCPCSSEYTNDGAGTCSYPANGTIFGAPFPGGRCSGQIQNGLCCVN</sequence>
<gene>
    <name evidence="1" type="ORF">H3Z83_07650</name>
</gene>
<dbReference type="EMBL" id="JACGLS010000003">
    <property type="protein sequence ID" value="MBA6156386.1"/>
    <property type="molecule type" value="Genomic_DNA"/>
</dbReference>
<evidence type="ECO:0008006" key="3">
    <source>
        <dbReference type="Google" id="ProtNLM"/>
    </source>
</evidence>